<proteinExistence type="predicted"/>
<dbReference type="SMART" id="SM00220">
    <property type="entry name" value="S_TKc"/>
    <property type="match status" value="1"/>
</dbReference>
<dbReference type="InterPro" id="IPR032675">
    <property type="entry name" value="LRR_dom_sf"/>
</dbReference>
<keyword evidence="4" id="KW-1185">Reference proteome</keyword>
<reference evidence="2" key="2">
    <citation type="submission" date="2019-06" db="EMBL/GenBank/DDBJ databases">
        <title>Genomics analysis of Aphanomyces spp. identifies a new class of oomycete effector associated with host adaptation.</title>
        <authorList>
            <person name="Gaulin E."/>
        </authorList>
    </citation>
    <scope>NUCLEOTIDE SEQUENCE</scope>
    <source>
        <strain evidence="2">CBS 578.67</strain>
    </source>
</reference>
<name>A0A485K3S4_9STRA</name>
<dbReference type="InterPro" id="IPR000719">
    <property type="entry name" value="Prot_kinase_dom"/>
</dbReference>
<dbReference type="OrthoDB" id="48004at2759"/>
<dbReference type="InterPro" id="IPR051681">
    <property type="entry name" value="Ser/Thr_Kinases-Pseudokinases"/>
</dbReference>
<dbReference type="GO" id="GO:0004674">
    <property type="term" value="F:protein serine/threonine kinase activity"/>
    <property type="evidence" value="ECO:0007669"/>
    <property type="project" value="TreeGrafter"/>
</dbReference>
<evidence type="ECO:0000259" key="1">
    <source>
        <dbReference type="PROSITE" id="PS50011"/>
    </source>
</evidence>
<dbReference type="PANTHER" id="PTHR44329:SF214">
    <property type="entry name" value="PROTEIN KINASE DOMAIN-CONTAINING PROTEIN"/>
    <property type="match status" value="1"/>
</dbReference>
<dbReference type="SUPFAM" id="SSF56112">
    <property type="entry name" value="Protein kinase-like (PK-like)"/>
    <property type="match status" value="1"/>
</dbReference>
<accession>A0A485K3S4</accession>
<dbReference type="Gene3D" id="1.10.510.10">
    <property type="entry name" value="Transferase(Phosphotransferase) domain 1"/>
    <property type="match status" value="1"/>
</dbReference>
<protein>
    <submittedName>
        <fullName evidence="3">Aste57867_501 protein</fullName>
    </submittedName>
</protein>
<sequence length="653" mass="71748">MLSILSAGPPCPMENVPCLVNNQCVVLNKQTNAISTAVWNADCIGNLTALNKSSMMKTLTFAGSGTLSLTLMQLPHGLDSLTIASYSQLVLDGMLHPLPSDLRALTIVNISTLEILPFNFSWPSNMTRVTISGTSLQNIPSTLPPNMTSIDLQRNYLFDFTNLPPTVTNLNVANNAYAQIRNVDLTHLESLNLSSNPLRTFVNVRLSRRLLAIDFSGCQLTNVTIDNSTFDALKALSSWTSGAKGFRADNASAITTCTNGRLETLWPNQTQMPLHVCVLADAPNRQGIVPPVSNFHQLSSSSAISTTTLALLVTALVVATATLVGYCRWRRQQAQDESDADVASWYSDMSDSNVHLDVRPLRPVRIPADELVFVSQIPLASGAFGEVFLGTYRGERVAIKRLKSSELTIEPTSEQTTSIEQRVQSFVDELVLHIDLDCVAIVKFIGASWRTPVDMAAVMEYMDQGDLRTYLGTPTVFPWGDKAHGIRRVLQGLSYLHTRDPPIIHRDLKSHNILLDATKGTKITDFGVSRRVPRRRAQLTSGVGTSRWMAPEVMVGNQYSVMADVFSFGIVLSEYSTHSLPYTNMVNPKTGHPYTEVALLHAVPQEGLVPVFETEETPPWVLSMAAKCLARNPAQRPTARALLEMLPPEMDDE</sequence>
<evidence type="ECO:0000313" key="4">
    <source>
        <dbReference type="Proteomes" id="UP000332933"/>
    </source>
</evidence>
<dbReference type="Gene3D" id="3.30.200.20">
    <property type="entry name" value="Phosphorylase Kinase, domain 1"/>
    <property type="match status" value="1"/>
</dbReference>
<reference evidence="3 4" key="1">
    <citation type="submission" date="2019-03" db="EMBL/GenBank/DDBJ databases">
        <authorList>
            <person name="Gaulin E."/>
            <person name="Dumas B."/>
        </authorList>
    </citation>
    <scope>NUCLEOTIDE SEQUENCE [LARGE SCALE GENOMIC DNA]</scope>
    <source>
        <strain evidence="3">CBS 568.67</strain>
    </source>
</reference>
<gene>
    <name evidence="3" type="primary">Aste57867_501</name>
    <name evidence="2" type="ORF">As57867_000500</name>
    <name evidence="3" type="ORF">ASTE57867_501</name>
</gene>
<dbReference type="AlphaFoldDB" id="A0A485K3S4"/>
<dbReference type="SUPFAM" id="SSF52058">
    <property type="entry name" value="L domain-like"/>
    <property type="match status" value="1"/>
</dbReference>
<dbReference type="PROSITE" id="PS00108">
    <property type="entry name" value="PROTEIN_KINASE_ST"/>
    <property type="match status" value="1"/>
</dbReference>
<evidence type="ECO:0000313" key="3">
    <source>
        <dbReference type="EMBL" id="VFT77726.1"/>
    </source>
</evidence>
<dbReference type="PROSITE" id="PS50011">
    <property type="entry name" value="PROTEIN_KINASE_DOM"/>
    <property type="match status" value="1"/>
</dbReference>
<dbReference type="InterPro" id="IPR008271">
    <property type="entry name" value="Ser/Thr_kinase_AS"/>
</dbReference>
<evidence type="ECO:0000313" key="2">
    <source>
        <dbReference type="EMBL" id="KAF0720178.1"/>
    </source>
</evidence>
<dbReference type="GO" id="GO:0005524">
    <property type="term" value="F:ATP binding"/>
    <property type="evidence" value="ECO:0007669"/>
    <property type="project" value="InterPro"/>
</dbReference>
<dbReference type="EMBL" id="VJMH01000026">
    <property type="protein sequence ID" value="KAF0720178.1"/>
    <property type="molecule type" value="Genomic_DNA"/>
</dbReference>
<dbReference type="EMBL" id="CAADRA010000026">
    <property type="protein sequence ID" value="VFT77726.1"/>
    <property type="molecule type" value="Genomic_DNA"/>
</dbReference>
<dbReference type="Gene3D" id="3.80.10.10">
    <property type="entry name" value="Ribonuclease Inhibitor"/>
    <property type="match status" value="1"/>
</dbReference>
<dbReference type="InterPro" id="IPR011009">
    <property type="entry name" value="Kinase-like_dom_sf"/>
</dbReference>
<dbReference type="Pfam" id="PF00069">
    <property type="entry name" value="Pkinase"/>
    <property type="match status" value="1"/>
</dbReference>
<feature type="domain" description="Protein kinase" evidence="1">
    <location>
        <begin position="373"/>
        <end position="650"/>
    </location>
</feature>
<organism evidence="3 4">
    <name type="scientific">Aphanomyces stellatus</name>
    <dbReference type="NCBI Taxonomy" id="120398"/>
    <lineage>
        <taxon>Eukaryota</taxon>
        <taxon>Sar</taxon>
        <taxon>Stramenopiles</taxon>
        <taxon>Oomycota</taxon>
        <taxon>Saprolegniomycetes</taxon>
        <taxon>Saprolegniales</taxon>
        <taxon>Verrucalvaceae</taxon>
        <taxon>Aphanomyces</taxon>
    </lineage>
</organism>
<dbReference type="PANTHER" id="PTHR44329">
    <property type="entry name" value="SERINE/THREONINE-PROTEIN KINASE TNNI3K-RELATED"/>
    <property type="match status" value="1"/>
</dbReference>
<dbReference type="Proteomes" id="UP000332933">
    <property type="component" value="Unassembled WGS sequence"/>
</dbReference>